<accession>A0ABD3EJ57</accession>
<feature type="transmembrane region" description="Helical" evidence="1">
    <location>
        <begin position="87"/>
        <end position="106"/>
    </location>
</feature>
<protein>
    <submittedName>
        <fullName evidence="2">Uncharacterized protein</fullName>
    </submittedName>
</protein>
<comment type="caution">
    <text evidence="2">The sequence shown here is derived from an EMBL/GenBank/DDBJ whole genome shotgun (WGS) entry which is preliminary data.</text>
</comment>
<dbReference type="EMBL" id="JAVIJP010000005">
    <property type="protein sequence ID" value="KAL3654318.1"/>
    <property type="molecule type" value="Genomic_DNA"/>
</dbReference>
<evidence type="ECO:0000313" key="3">
    <source>
        <dbReference type="Proteomes" id="UP001632038"/>
    </source>
</evidence>
<gene>
    <name evidence="2" type="ORF">CASFOL_003999</name>
</gene>
<proteinExistence type="predicted"/>
<sequence length="167" mass="19770">MAENQIDWLRLKGNRKWVFESEIEPLSSLSRRSVLKYHESGREKDCLPSVGQWNMMNNFDALNVCNIIDKYGFLSGLYLHFNISFKIFINSYIEFILKILPIVVYFDWKLLKYHDSVREKDCLPSVGHWNMMNKIRMINGGIIFCVIIVLKFFVPKRAEMAKNKIVR</sequence>
<keyword evidence="1" id="KW-0812">Transmembrane</keyword>
<keyword evidence="1" id="KW-1133">Transmembrane helix</keyword>
<keyword evidence="1" id="KW-0472">Membrane</keyword>
<evidence type="ECO:0000313" key="2">
    <source>
        <dbReference type="EMBL" id="KAL3654318.1"/>
    </source>
</evidence>
<reference evidence="3" key="1">
    <citation type="journal article" date="2024" name="IScience">
        <title>Strigolactones Initiate the Formation of Haustorium-like Structures in Castilleja.</title>
        <authorList>
            <person name="Buerger M."/>
            <person name="Peterson D."/>
            <person name="Chory J."/>
        </authorList>
    </citation>
    <scope>NUCLEOTIDE SEQUENCE [LARGE SCALE GENOMIC DNA]</scope>
</reference>
<organism evidence="2 3">
    <name type="scientific">Castilleja foliolosa</name>
    <dbReference type="NCBI Taxonomy" id="1961234"/>
    <lineage>
        <taxon>Eukaryota</taxon>
        <taxon>Viridiplantae</taxon>
        <taxon>Streptophyta</taxon>
        <taxon>Embryophyta</taxon>
        <taxon>Tracheophyta</taxon>
        <taxon>Spermatophyta</taxon>
        <taxon>Magnoliopsida</taxon>
        <taxon>eudicotyledons</taxon>
        <taxon>Gunneridae</taxon>
        <taxon>Pentapetalae</taxon>
        <taxon>asterids</taxon>
        <taxon>lamiids</taxon>
        <taxon>Lamiales</taxon>
        <taxon>Orobanchaceae</taxon>
        <taxon>Pedicularideae</taxon>
        <taxon>Castillejinae</taxon>
        <taxon>Castilleja</taxon>
    </lineage>
</organism>
<feature type="transmembrane region" description="Helical" evidence="1">
    <location>
        <begin position="135"/>
        <end position="154"/>
    </location>
</feature>
<evidence type="ECO:0000256" key="1">
    <source>
        <dbReference type="SAM" id="Phobius"/>
    </source>
</evidence>
<dbReference type="AlphaFoldDB" id="A0ABD3EJ57"/>
<keyword evidence="3" id="KW-1185">Reference proteome</keyword>
<name>A0ABD3EJ57_9LAMI</name>
<dbReference type="Proteomes" id="UP001632038">
    <property type="component" value="Unassembled WGS sequence"/>
</dbReference>